<reference evidence="2 3" key="1">
    <citation type="submission" date="2021-06" db="EMBL/GenBank/DDBJ databases">
        <authorList>
            <person name="Kallberg Y."/>
            <person name="Tangrot J."/>
            <person name="Rosling A."/>
        </authorList>
    </citation>
    <scope>NUCLEOTIDE SEQUENCE [LARGE SCALE GENOMIC DNA]</scope>
    <source>
        <strain evidence="2 3">120-4 pot B 10/14</strain>
    </source>
</reference>
<gene>
    <name evidence="2" type="ORF">GMARGA_LOCUS14526</name>
</gene>
<feature type="compositionally biased region" description="Basic and acidic residues" evidence="1">
    <location>
        <begin position="1"/>
        <end position="19"/>
    </location>
</feature>
<evidence type="ECO:0000256" key="1">
    <source>
        <dbReference type="SAM" id="MobiDB-lite"/>
    </source>
</evidence>
<feature type="compositionally biased region" description="Basic residues" evidence="1">
    <location>
        <begin position="41"/>
        <end position="50"/>
    </location>
</feature>
<accession>A0ABN7V567</accession>
<comment type="caution">
    <text evidence="2">The sequence shown here is derived from an EMBL/GenBank/DDBJ whole genome shotgun (WGS) entry which is preliminary data.</text>
</comment>
<sequence>MPRYERNNLENVKNPDKVFTKGRPSKRRLISSVEKEQGNRGRSKNKRSYKCRICNTVGHNAAFNKKGNNDSTGSGGKGKGKSKA</sequence>
<protein>
    <submittedName>
        <fullName evidence="2">31486_t:CDS:1</fullName>
    </submittedName>
</protein>
<dbReference type="Proteomes" id="UP000789901">
    <property type="component" value="Unassembled WGS sequence"/>
</dbReference>
<name>A0ABN7V567_GIGMA</name>
<dbReference type="EMBL" id="CAJVQB010009667">
    <property type="protein sequence ID" value="CAG8732496.1"/>
    <property type="molecule type" value="Genomic_DNA"/>
</dbReference>
<feature type="region of interest" description="Disordered" evidence="1">
    <location>
        <begin position="1"/>
        <end position="84"/>
    </location>
</feature>
<keyword evidence="3" id="KW-1185">Reference proteome</keyword>
<proteinExistence type="predicted"/>
<organism evidence="2 3">
    <name type="scientific">Gigaspora margarita</name>
    <dbReference type="NCBI Taxonomy" id="4874"/>
    <lineage>
        <taxon>Eukaryota</taxon>
        <taxon>Fungi</taxon>
        <taxon>Fungi incertae sedis</taxon>
        <taxon>Mucoromycota</taxon>
        <taxon>Glomeromycotina</taxon>
        <taxon>Glomeromycetes</taxon>
        <taxon>Diversisporales</taxon>
        <taxon>Gigasporaceae</taxon>
        <taxon>Gigaspora</taxon>
    </lineage>
</organism>
<evidence type="ECO:0000313" key="3">
    <source>
        <dbReference type="Proteomes" id="UP000789901"/>
    </source>
</evidence>
<evidence type="ECO:0000313" key="2">
    <source>
        <dbReference type="EMBL" id="CAG8732496.1"/>
    </source>
</evidence>